<dbReference type="EMBL" id="REGN01003555">
    <property type="protein sequence ID" value="RNA21967.1"/>
    <property type="molecule type" value="Genomic_DNA"/>
</dbReference>
<name>A0A3M7REM4_BRAPC</name>
<keyword evidence="2" id="KW-1185">Reference proteome</keyword>
<dbReference type="Proteomes" id="UP000276133">
    <property type="component" value="Unassembled WGS sequence"/>
</dbReference>
<gene>
    <name evidence="1" type="ORF">BpHYR1_003923</name>
</gene>
<evidence type="ECO:0000313" key="1">
    <source>
        <dbReference type="EMBL" id="RNA21967.1"/>
    </source>
</evidence>
<dbReference type="AlphaFoldDB" id="A0A3M7REM4"/>
<evidence type="ECO:0000313" key="2">
    <source>
        <dbReference type="Proteomes" id="UP000276133"/>
    </source>
</evidence>
<comment type="caution">
    <text evidence="1">The sequence shown here is derived from an EMBL/GenBank/DDBJ whole genome shotgun (WGS) entry which is preliminary data.</text>
</comment>
<reference evidence="1 2" key="1">
    <citation type="journal article" date="2018" name="Sci. Rep.">
        <title>Genomic signatures of local adaptation to the degree of environmental predictability in rotifers.</title>
        <authorList>
            <person name="Franch-Gras L."/>
            <person name="Hahn C."/>
            <person name="Garcia-Roger E.M."/>
            <person name="Carmona M.J."/>
            <person name="Serra M."/>
            <person name="Gomez A."/>
        </authorList>
    </citation>
    <scope>NUCLEOTIDE SEQUENCE [LARGE SCALE GENOMIC DNA]</scope>
    <source>
        <strain evidence="1">HYR1</strain>
    </source>
</reference>
<sequence>MSSSESILLNNPEKKEHLKSLYQHLCANQMKQRNAQAQKVLKMSMIYFFIIKDAVFIKLEREENYEPLF</sequence>
<accession>A0A3M7REM4</accession>
<organism evidence="1 2">
    <name type="scientific">Brachionus plicatilis</name>
    <name type="common">Marine rotifer</name>
    <name type="synonym">Brachionus muelleri</name>
    <dbReference type="NCBI Taxonomy" id="10195"/>
    <lineage>
        <taxon>Eukaryota</taxon>
        <taxon>Metazoa</taxon>
        <taxon>Spiralia</taxon>
        <taxon>Gnathifera</taxon>
        <taxon>Rotifera</taxon>
        <taxon>Eurotatoria</taxon>
        <taxon>Monogononta</taxon>
        <taxon>Pseudotrocha</taxon>
        <taxon>Ploima</taxon>
        <taxon>Brachionidae</taxon>
        <taxon>Brachionus</taxon>
    </lineage>
</organism>
<protein>
    <submittedName>
        <fullName evidence="1">Uncharacterized protein</fullName>
    </submittedName>
</protein>
<proteinExistence type="predicted"/>